<dbReference type="EC" id="1.14.19.6" evidence="4"/>
<evidence type="ECO:0000313" key="4">
    <source>
        <dbReference type="EMBL" id="TWT39864.1"/>
    </source>
</evidence>
<feature type="domain" description="Fatty acid desaturase" evidence="3">
    <location>
        <begin position="47"/>
        <end position="304"/>
    </location>
</feature>
<name>A0A5C5VMJ5_9PLAN</name>
<organism evidence="4 5">
    <name type="scientific">Thalassoglobus neptunius</name>
    <dbReference type="NCBI Taxonomy" id="1938619"/>
    <lineage>
        <taxon>Bacteria</taxon>
        <taxon>Pseudomonadati</taxon>
        <taxon>Planctomycetota</taxon>
        <taxon>Planctomycetia</taxon>
        <taxon>Planctomycetales</taxon>
        <taxon>Planctomycetaceae</taxon>
        <taxon>Thalassoglobus</taxon>
    </lineage>
</organism>
<dbReference type="GO" id="GO:0006629">
    <property type="term" value="P:lipid metabolic process"/>
    <property type="evidence" value="ECO:0007669"/>
    <property type="project" value="InterPro"/>
</dbReference>
<evidence type="ECO:0000313" key="5">
    <source>
        <dbReference type="Proteomes" id="UP000317243"/>
    </source>
</evidence>
<dbReference type="InterPro" id="IPR012171">
    <property type="entry name" value="Fatty_acid_desaturase"/>
</dbReference>
<proteinExistence type="predicted"/>
<protein>
    <submittedName>
        <fullName evidence="4">Delta(12)-fatty-acid desaturase</fullName>
        <ecNumber evidence="4">1.14.19.6</ecNumber>
    </submittedName>
</protein>
<dbReference type="EMBL" id="SIHI01000063">
    <property type="protein sequence ID" value="TWT39864.1"/>
    <property type="molecule type" value="Genomic_DNA"/>
</dbReference>
<accession>A0A5C5VMJ5</accession>
<dbReference type="Proteomes" id="UP000317243">
    <property type="component" value="Unassembled WGS sequence"/>
</dbReference>
<feature type="transmembrane region" description="Helical" evidence="2">
    <location>
        <begin position="208"/>
        <end position="233"/>
    </location>
</feature>
<feature type="compositionally biased region" description="Basic and acidic residues" evidence="1">
    <location>
        <begin position="346"/>
        <end position="357"/>
    </location>
</feature>
<keyword evidence="2" id="KW-0812">Transmembrane</keyword>
<dbReference type="GO" id="GO:0102985">
    <property type="term" value="F:acyl-CoA (9+3)-desaturase activity"/>
    <property type="evidence" value="ECO:0007669"/>
    <property type="project" value="UniProtKB-EC"/>
</dbReference>
<feature type="region of interest" description="Disordered" evidence="1">
    <location>
        <begin position="340"/>
        <end position="368"/>
    </location>
</feature>
<evidence type="ECO:0000259" key="3">
    <source>
        <dbReference type="Pfam" id="PF00487"/>
    </source>
</evidence>
<keyword evidence="4" id="KW-0560">Oxidoreductase</keyword>
<keyword evidence="2" id="KW-0472">Membrane</keyword>
<dbReference type="InterPro" id="IPR005804">
    <property type="entry name" value="FA_desaturase_dom"/>
</dbReference>
<comment type="caution">
    <text evidence="4">The sequence shown here is derived from an EMBL/GenBank/DDBJ whole genome shotgun (WGS) entry which is preliminary data.</text>
</comment>
<gene>
    <name evidence="4" type="primary">desA</name>
    <name evidence="4" type="ORF">KOR42_50990</name>
</gene>
<reference evidence="4 5" key="1">
    <citation type="submission" date="2019-02" db="EMBL/GenBank/DDBJ databases">
        <title>Deep-cultivation of Planctomycetes and their phenomic and genomic characterization uncovers novel biology.</title>
        <authorList>
            <person name="Wiegand S."/>
            <person name="Jogler M."/>
            <person name="Boedeker C."/>
            <person name="Pinto D."/>
            <person name="Vollmers J."/>
            <person name="Rivas-Marin E."/>
            <person name="Kohn T."/>
            <person name="Peeters S.H."/>
            <person name="Heuer A."/>
            <person name="Rast P."/>
            <person name="Oberbeckmann S."/>
            <person name="Bunk B."/>
            <person name="Jeske O."/>
            <person name="Meyerdierks A."/>
            <person name="Storesund J.E."/>
            <person name="Kallscheuer N."/>
            <person name="Luecker S."/>
            <person name="Lage O.M."/>
            <person name="Pohl T."/>
            <person name="Merkel B.J."/>
            <person name="Hornburger P."/>
            <person name="Mueller R.-W."/>
            <person name="Bruemmer F."/>
            <person name="Labrenz M."/>
            <person name="Spormann A.M."/>
            <person name="Op Den Camp H."/>
            <person name="Overmann J."/>
            <person name="Amann R."/>
            <person name="Jetten M.S.M."/>
            <person name="Mascher T."/>
            <person name="Medema M.H."/>
            <person name="Devos D.P."/>
            <person name="Kaster A.-K."/>
            <person name="Ovreas L."/>
            <person name="Rohde M."/>
            <person name="Galperin M.Y."/>
            <person name="Jogler C."/>
        </authorList>
    </citation>
    <scope>NUCLEOTIDE SEQUENCE [LARGE SCALE GENOMIC DNA]</scope>
    <source>
        <strain evidence="4 5">KOR42</strain>
    </source>
</reference>
<keyword evidence="5" id="KW-1185">Reference proteome</keyword>
<dbReference type="AlphaFoldDB" id="A0A5C5VMJ5"/>
<dbReference type="PANTHER" id="PTHR32100">
    <property type="entry name" value="OMEGA-6 FATTY ACID DESATURASE, CHLOROPLASTIC"/>
    <property type="match status" value="1"/>
</dbReference>
<dbReference type="Pfam" id="PF00487">
    <property type="entry name" value="FA_desaturase"/>
    <property type="match status" value="1"/>
</dbReference>
<feature type="transmembrane region" description="Helical" evidence="2">
    <location>
        <begin position="173"/>
        <end position="196"/>
    </location>
</feature>
<dbReference type="RefSeq" id="WP_146512385.1">
    <property type="nucleotide sequence ID" value="NZ_SIHI01000063.1"/>
</dbReference>
<sequence length="368" mass="43010">MPFTHKETVAFSQRSALGGIAYFLLDAVLLVAALACALTASHPIWQLIFSMGAGLMISLLFVVGHDAGHQSLTPHRWLNNVLGRLSTLPALHPFSLWILVHNHTHHRWTNLSPRDYVWTPLTTAEYQSLSKHQRLLYRLYRSWAGIFFYYFIEFWIKKIMFPSRKEVRGTYKTVYLLDITFVAICGLTYLSFLIIGAQMNWFQESQSVWNALLFGAVIPFAVWNTMMSLVIYLHHTHPELVWYNDQSEWKQRSSQAESAVHVIFPGPINRFFHWIMEHNAHHARPSIPLYHLREAQQVLEESDAGKIIVFRWTPWAHLDLVRRCKLYDYQAKRWQDFRGNYTSPERTSHSEPSRRELVSANESNQSQL</sequence>
<feature type="transmembrane region" description="Helical" evidence="2">
    <location>
        <begin position="135"/>
        <end position="152"/>
    </location>
</feature>
<evidence type="ECO:0000256" key="1">
    <source>
        <dbReference type="SAM" id="MobiDB-lite"/>
    </source>
</evidence>
<evidence type="ECO:0000256" key="2">
    <source>
        <dbReference type="SAM" id="Phobius"/>
    </source>
</evidence>
<keyword evidence="2" id="KW-1133">Transmembrane helix</keyword>
<feature type="transmembrane region" description="Helical" evidence="2">
    <location>
        <begin position="47"/>
        <end position="64"/>
    </location>
</feature>
<dbReference type="OrthoDB" id="104711at2"/>
<feature type="transmembrane region" description="Helical" evidence="2">
    <location>
        <begin position="20"/>
        <end position="40"/>
    </location>
</feature>